<proteinExistence type="inferred from homology"/>
<evidence type="ECO:0000313" key="8">
    <source>
        <dbReference type="Proteomes" id="UP001072034"/>
    </source>
</evidence>
<accession>A0ABT4I9Z4</accession>
<dbReference type="SUPFAM" id="SSF53474">
    <property type="entry name" value="alpha/beta-Hydrolases"/>
    <property type="match status" value="1"/>
</dbReference>
<gene>
    <name evidence="7" type="ORF">OHJ16_08440</name>
</gene>
<dbReference type="Pfam" id="PF08386">
    <property type="entry name" value="Abhydrolase_4"/>
    <property type="match status" value="1"/>
</dbReference>
<keyword evidence="2 5" id="KW-0732">Signal</keyword>
<dbReference type="EMBL" id="JAPTMY010000016">
    <property type="protein sequence ID" value="MCZ0858072.1"/>
    <property type="molecule type" value="Genomic_DNA"/>
</dbReference>
<organism evidence="7 8">
    <name type="scientific">Actinomyces israelii</name>
    <dbReference type="NCBI Taxonomy" id="1659"/>
    <lineage>
        <taxon>Bacteria</taxon>
        <taxon>Bacillati</taxon>
        <taxon>Actinomycetota</taxon>
        <taxon>Actinomycetes</taxon>
        <taxon>Actinomycetales</taxon>
        <taxon>Actinomycetaceae</taxon>
        <taxon>Actinomyces</taxon>
    </lineage>
</organism>
<feature type="compositionally biased region" description="Basic and acidic residues" evidence="4">
    <location>
        <begin position="174"/>
        <end position="195"/>
    </location>
</feature>
<evidence type="ECO:0000256" key="3">
    <source>
        <dbReference type="ARBA" id="ARBA00022801"/>
    </source>
</evidence>
<evidence type="ECO:0000259" key="6">
    <source>
        <dbReference type="Pfam" id="PF08386"/>
    </source>
</evidence>
<feature type="region of interest" description="Disordered" evidence="4">
    <location>
        <begin position="173"/>
        <end position="195"/>
    </location>
</feature>
<keyword evidence="3 7" id="KW-0378">Hydrolase</keyword>
<dbReference type="Gene3D" id="3.40.50.1820">
    <property type="entry name" value="alpha/beta hydrolase"/>
    <property type="match status" value="1"/>
</dbReference>
<dbReference type="Proteomes" id="UP001072034">
    <property type="component" value="Unassembled WGS sequence"/>
</dbReference>
<evidence type="ECO:0000256" key="5">
    <source>
        <dbReference type="SAM" id="SignalP"/>
    </source>
</evidence>
<evidence type="ECO:0000256" key="2">
    <source>
        <dbReference type="ARBA" id="ARBA00022729"/>
    </source>
</evidence>
<feature type="domain" description="Peptidase S33 tripeptidyl aminopeptidase-like C-terminal" evidence="6">
    <location>
        <begin position="434"/>
        <end position="535"/>
    </location>
</feature>
<dbReference type="InterPro" id="IPR029058">
    <property type="entry name" value="AB_hydrolase_fold"/>
</dbReference>
<dbReference type="InterPro" id="IPR051601">
    <property type="entry name" value="Serine_prot/Carboxylest_S33"/>
</dbReference>
<reference evidence="7" key="1">
    <citation type="submission" date="2022-10" db="EMBL/GenBank/DDBJ databases">
        <title>Genome sequence of Actinomyces israelii ATCC 10048.</title>
        <authorList>
            <person name="Watt R.M."/>
            <person name="Tong W.M."/>
        </authorList>
    </citation>
    <scope>NUCLEOTIDE SEQUENCE</scope>
    <source>
        <strain evidence="7">ATCC 10048</strain>
    </source>
</reference>
<evidence type="ECO:0000313" key="7">
    <source>
        <dbReference type="EMBL" id="MCZ0858072.1"/>
    </source>
</evidence>
<evidence type="ECO:0000256" key="4">
    <source>
        <dbReference type="SAM" id="MobiDB-lite"/>
    </source>
</evidence>
<dbReference type="GO" id="GO:0016787">
    <property type="term" value="F:hydrolase activity"/>
    <property type="evidence" value="ECO:0007669"/>
    <property type="project" value="UniProtKB-KW"/>
</dbReference>
<keyword evidence="8" id="KW-1185">Reference proteome</keyword>
<feature type="chain" id="PRO_5047137090" evidence="5">
    <location>
        <begin position="28"/>
        <end position="541"/>
    </location>
</feature>
<dbReference type="PANTHER" id="PTHR43248:SF29">
    <property type="entry name" value="TRIPEPTIDYL AMINOPEPTIDASE"/>
    <property type="match status" value="1"/>
</dbReference>
<feature type="signal peptide" evidence="5">
    <location>
        <begin position="1"/>
        <end position="27"/>
    </location>
</feature>
<sequence length="541" mass="56990">MSILRSRSRARRALATAVVLLIALATASCGSRPTVTPTPVAAGGQATTPAGLERFYNQEISWYPCEEKSGMQEADAAAGPGTYSCARVTVPLSYDEPDGATIELALKRRTADGTSIGSLFIDPGGPGGSGVNLVEGVKGYFSDDLLKSYDVVGFDPRGVSSSTAVECLTDAELDAERSGEGEKQITNKTPADEARADVAERATELEGKCETATTTQGLLDHVDTMSAARDLDILRAVVGDGALSYLGYSYGTFLGATYAELFPGNVGRLVLDGAIDPTLTAGQVALGQAQGFENALRSYIEDCQSGQGCPLTGDVDSGVKQVQDFLDRVRTLPLRTSDSRRPLTYPLAQDAILRVMYQSESWSVLTQGLAQAMNQDDGSTLLRISDRLSSRNDDGTYKGNGSEAINAINCLDYPVTGDTASWDAEAGEIKAASPTFGEALVYSDLFCQSWGHESSRSRDPIHASGAAPILVVGTTGDPATPYPWSQALASQLDDGHLLTWDGNGHTAYGRAGDCITRAVDAYLLAGQLPEEGKTCAGSKSK</sequence>
<comment type="caution">
    <text evidence="7">The sequence shown here is derived from an EMBL/GenBank/DDBJ whole genome shotgun (WGS) entry which is preliminary data.</text>
</comment>
<name>A0ABT4I9Z4_9ACTO</name>
<evidence type="ECO:0000256" key="1">
    <source>
        <dbReference type="ARBA" id="ARBA00010088"/>
    </source>
</evidence>
<dbReference type="RefSeq" id="WP_268917545.1">
    <property type="nucleotide sequence ID" value="NZ_JAPTMY010000016.1"/>
</dbReference>
<comment type="similarity">
    <text evidence="1">Belongs to the peptidase S33 family.</text>
</comment>
<dbReference type="InterPro" id="IPR013595">
    <property type="entry name" value="Pept_S33_TAP-like_C"/>
</dbReference>
<protein>
    <submittedName>
        <fullName evidence="7">Alpha/beta hydrolase</fullName>
    </submittedName>
</protein>
<dbReference type="PROSITE" id="PS51257">
    <property type="entry name" value="PROKAR_LIPOPROTEIN"/>
    <property type="match status" value="1"/>
</dbReference>
<dbReference type="PANTHER" id="PTHR43248">
    <property type="entry name" value="2-SUCCINYL-6-HYDROXY-2,4-CYCLOHEXADIENE-1-CARBOXYLATE SYNTHASE"/>
    <property type="match status" value="1"/>
</dbReference>